<reference evidence="3" key="1">
    <citation type="journal article" date="2019" name="Int. J. Syst. Evol. Microbiol.">
        <title>The Global Catalogue of Microorganisms (GCM) 10K type strain sequencing project: providing services to taxonomists for standard genome sequencing and annotation.</title>
        <authorList>
            <consortium name="The Broad Institute Genomics Platform"/>
            <consortium name="The Broad Institute Genome Sequencing Center for Infectious Disease"/>
            <person name="Wu L."/>
            <person name="Ma J."/>
        </authorList>
    </citation>
    <scope>NUCLEOTIDE SEQUENCE [LARGE SCALE GENOMIC DNA]</scope>
    <source>
        <strain evidence="3">CGMCC 1.10188</strain>
    </source>
</reference>
<feature type="domain" description="AMP-dependent synthetase/ligase" evidence="1">
    <location>
        <begin position="116"/>
        <end position="278"/>
    </location>
</feature>
<evidence type="ECO:0000259" key="1">
    <source>
        <dbReference type="Pfam" id="PF00501"/>
    </source>
</evidence>
<dbReference type="Pfam" id="PF00501">
    <property type="entry name" value="AMP-binding"/>
    <property type="match status" value="1"/>
</dbReference>
<evidence type="ECO:0000313" key="2">
    <source>
        <dbReference type="EMBL" id="GGB32575.1"/>
    </source>
</evidence>
<dbReference type="RefSeq" id="WP_188575863.1">
    <property type="nucleotide sequence ID" value="NZ_BMDZ01000009.1"/>
</dbReference>
<gene>
    <name evidence="2" type="ORF">GCM10011505_12530</name>
</gene>
<organism evidence="2 3">
    <name type="scientific">Tistrella bauzanensis</name>
    <dbReference type="NCBI Taxonomy" id="657419"/>
    <lineage>
        <taxon>Bacteria</taxon>
        <taxon>Pseudomonadati</taxon>
        <taxon>Pseudomonadota</taxon>
        <taxon>Alphaproteobacteria</taxon>
        <taxon>Geminicoccales</taxon>
        <taxon>Geminicoccaceae</taxon>
        <taxon>Tistrella</taxon>
    </lineage>
</organism>
<keyword evidence="2" id="KW-0436">Ligase</keyword>
<dbReference type="SUPFAM" id="SSF56801">
    <property type="entry name" value="Acetyl-CoA synthetase-like"/>
    <property type="match status" value="1"/>
</dbReference>
<dbReference type="InterPro" id="IPR045851">
    <property type="entry name" value="AMP-bd_C_sf"/>
</dbReference>
<dbReference type="EMBL" id="BMDZ01000009">
    <property type="protein sequence ID" value="GGB32575.1"/>
    <property type="molecule type" value="Genomic_DNA"/>
</dbReference>
<comment type="caution">
    <text evidence="2">The sequence shown here is derived from an EMBL/GenBank/DDBJ whole genome shotgun (WGS) entry which is preliminary data.</text>
</comment>
<name>A0ABQ1IBK0_9PROT</name>
<dbReference type="InterPro" id="IPR042099">
    <property type="entry name" value="ANL_N_sf"/>
</dbReference>
<dbReference type="Proteomes" id="UP000603352">
    <property type="component" value="Unassembled WGS sequence"/>
</dbReference>
<keyword evidence="3" id="KW-1185">Reference proteome</keyword>
<dbReference type="PANTHER" id="PTHR43845">
    <property type="entry name" value="BLR5969 PROTEIN"/>
    <property type="match status" value="1"/>
</dbReference>
<dbReference type="GO" id="GO:0016874">
    <property type="term" value="F:ligase activity"/>
    <property type="evidence" value="ECO:0007669"/>
    <property type="project" value="UniProtKB-KW"/>
</dbReference>
<dbReference type="Gene3D" id="3.30.300.30">
    <property type="match status" value="1"/>
</dbReference>
<dbReference type="InterPro" id="IPR000873">
    <property type="entry name" value="AMP-dep_synth/lig_dom"/>
</dbReference>
<protein>
    <submittedName>
        <fullName evidence="2">Phenylacetate--CoA ligase</fullName>
    </submittedName>
</protein>
<dbReference type="Gene3D" id="3.40.50.12780">
    <property type="entry name" value="N-terminal domain of ligase-like"/>
    <property type="match status" value="1"/>
</dbReference>
<accession>A0ABQ1IBK0</accession>
<proteinExistence type="predicted"/>
<dbReference type="PANTHER" id="PTHR43845:SF1">
    <property type="entry name" value="BLR5969 PROTEIN"/>
    <property type="match status" value="1"/>
</dbReference>
<sequence>MTDSIHFDDRETMDPELRETGLFERLPAQIALAKAKAPALARLLADVNPLAVTSRAALADLPVLRKSDLTRRQADEPPFGGLTAEAPGDMAHLFMSPGPIYDPQSADTDPHRFARACWAAGFRGGDIVHNTLAYHFTPGGWMFDSGARALGCAVIPAGGGNTEQQIQAIAHLRPTAFTGMPSFLKLLLERLEEAGQTAHSITKALVTGEALTQTLRAELGQRGISVAQVYATADLGQIAYQGPTSDGMVIDEDLIVEIVRPGTGDPVPEGEIGEVIVTSFNGAYPLMRFATGDLSALMPGTSPCGRTGQRLRGWLGRADQTTKIRGMFVHPGQVAQAIKTVGGIARARLVVTNPDGRDLAVLRCEAGADCGNGAAQTPTDQQGLSGRLADAFRTAANLRADIELVAPGSLPDDGKVIEDARTYN</sequence>
<evidence type="ECO:0000313" key="3">
    <source>
        <dbReference type="Proteomes" id="UP000603352"/>
    </source>
</evidence>